<dbReference type="Proteomes" id="UP001066276">
    <property type="component" value="Chromosome 7"/>
</dbReference>
<evidence type="ECO:0000256" key="1">
    <source>
        <dbReference type="SAM" id="MobiDB-lite"/>
    </source>
</evidence>
<evidence type="ECO:0000313" key="2">
    <source>
        <dbReference type="EMBL" id="KAJ1130236.1"/>
    </source>
</evidence>
<feature type="region of interest" description="Disordered" evidence="1">
    <location>
        <begin position="234"/>
        <end position="265"/>
    </location>
</feature>
<feature type="region of interest" description="Disordered" evidence="1">
    <location>
        <begin position="152"/>
        <end position="207"/>
    </location>
</feature>
<feature type="compositionally biased region" description="Polar residues" evidence="1">
    <location>
        <begin position="254"/>
        <end position="264"/>
    </location>
</feature>
<keyword evidence="3" id="KW-1185">Reference proteome</keyword>
<proteinExistence type="predicted"/>
<dbReference type="AlphaFoldDB" id="A0AAV7PPK4"/>
<protein>
    <submittedName>
        <fullName evidence="2">Uncharacterized protein</fullName>
    </submittedName>
</protein>
<reference evidence="2" key="1">
    <citation type="journal article" date="2022" name="bioRxiv">
        <title>Sequencing and chromosome-scale assembly of the giantPleurodeles waltlgenome.</title>
        <authorList>
            <person name="Brown T."/>
            <person name="Elewa A."/>
            <person name="Iarovenko S."/>
            <person name="Subramanian E."/>
            <person name="Araus A.J."/>
            <person name="Petzold A."/>
            <person name="Susuki M."/>
            <person name="Suzuki K.-i.T."/>
            <person name="Hayashi T."/>
            <person name="Toyoda A."/>
            <person name="Oliveira C."/>
            <person name="Osipova E."/>
            <person name="Leigh N.D."/>
            <person name="Simon A."/>
            <person name="Yun M.H."/>
        </authorList>
    </citation>
    <scope>NUCLEOTIDE SEQUENCE</scope>
    <source>
        <strain evidence="2">20211129_DDA</strain>
        <tissue evidence="2">Liver</tissue>
    </source>
</reference>
<gene>
    <name evidence="2" type="ORF">NDU88_008592</name>
</gene>
<sequence>MQLGICIPPHGSLRSVIERTISDVLIAVAGVTRFIRLLSYAVKTNMAPKTIRNLGDKSGGAETTRIGKDKGEAAGANKCLTSITSKAAGNNVSGSLRDAKTCNSNTPPLETRPIGKNQSTITAFLACGVQDSLPAHITPSLESKVLGVETPLPCAGRETEDSNKEIQQSDQNEESELQNQEGAIKASGPALEKDDLTIPLGNGKKLDKVVGKDPQLMDWGKDCSDKFYSLTEESDLSSVDRSFSESEGSETSEAGNKSPSNELTVRQYRQRKMVRIRPGSQEGVENAASMSGRTLKWDYSGIGLIDIPTSGSQGLVNEKTDIGASAGSPGNTFTMGTEARILQSIYNSIKELQTETRIESRRARIATKRLQGMVRKVAKSCTEIEAKRCSMEERIVAVEEDVDTLKEQNAERDGQLTDCLYRKVCFQLFSLAQRGTFGKEDSTALSCQTDM</sequence>
<dbReference type="EMBL" id="JANPWB010000011">
    <property type="protein sequence ID" value="KAJ1130236.1"/>
    <property type="molecule type" value="Genomic_DNA"/>
</dbReference>
<evidence type="ECO:0000313" key="3">
    <source>
        <dbReference type="Proteomes" id="UP001066276"/>
    </source>
</evidence>
<accession>A0AAV7PPK4</accession>
<comment type="caution">
    <text evidence="2">The sequence shown here is derived from an EMBL/GenBank/DDBJ whole genome shotgun (WGS) entry which is preliminary data.</text>
</comment>
<organism evidence="2 3">
    <name type="scientific">Pleurodeles waltl</name>
    <name type="common">Iberian ribbed newt</name>
    <dbReference type="NCBI Taxonomy" id="8319"/>
    <lineage>
        <taxon>Eukaryota</taxon>
        <taxon>Metazoa</taxon>
        <taxon>Chordata</taxon>
        <taxon>Craniata</taxon>
        <taxon>Vertebrata</taxon>
        <taxon>Euteleostomi</taxon>
        <taxon>Amphibia</taxon>
        <taxon>Batrachia</taxon>
        <taxon>Caudata</taxon>
        <taxon>Salamandroidea</taxon>
        <taxon>Salamandridae</taxon>
        <taxon>Pleurodelinae</taxon>
        <taxon>Pleurodeles</taxon>
    </lineage>
</organism>
<name>A0AAV7PPK4_PLEWA</name>